<protein>
    <submittedName>
        <fullName evidence="2">Uncharacterized protein</fullName>
    </submittedName>
</protein>
<sequence>MTNPQMPNPITEVMNSTFTGAPDSSLLSMVLVSTALAAVYLVVAALCRRRFPKSMDLAFALALATPITSFIVLGHMGWGLIIGGIALVIGLVLWGTGRGKLSENQPGNTGRVR</sequence>
<dbReference type="OrthoDB" id="9925466at2"/>
<feature type="transmembrane region" description="Helical" evidence="1">
    <location>
        <begin position="26"/>
        <end position="47"/>
    </location>
</feature>
<keyword evidence="1" id="KW-0472">Membrane</keyword>
<evidence type="ECO:0000256" key="1">
    <source>
        <dbReference type="SAM" id="Phobius"/>
    </source>
</evidence>
<dbReference type="EMBL" id="VNFK01000009">
    <property type="protein sequence ID" value="TVU62042.1"/>
    <property type="molecule type" value="Genomic_DNA"/>
</dbReference>
<keyword evidence="1" id="KW-1133">Transmembrane helix</keyword>
<dbReference type="AlphaFoldDB" id="A0A558GYY4"/>
<comment type="caution">
    <text evidence="2">The sequence shown here is derived from an EMBL/GenBank/DDBJ whole genome shotgun (WGS) entry which is preliminary data.</text>
</comment>
<feature type="transmembrane region" description="Helical" evidence="1">
    <location>
        <begin position="78"/>
        <end position="96"/>
    </location>
</feature>
<feature type="transmembrane region" description="Helical" evidence="1">
    <location>
        <begin position="54"/>
        <end position="72"/>
    </location>
</feature>
<evidence type="ECO:0000313" key="3">
    <source>
        <dbReference type="Proteomes" id="UP000316500"/>
    </source>
</evidence>
<organism evidence="2 3">
    <name type="scientific">Paenarthrobacter nitroguajacolicus</name>
    <name type="common">Arthrobacter nitroguajacolicus</name>
    <dbReference type="NCBI Taxonomy" id="211146"/>
    <lineage>
        <taxon>Bacteria</taxon>
        <taxon>Bacillati</taxon>
        <taxon>Actinomycetota</taxon>
        <taxon>Actinomycetes</taxon>
        <taxon>Micrococcales</taxon>
        <taxon>Micrococcaceae</taxon>
        <taxon>Paenarthrobacter</taxon>
    </lineage>
</organism>
<reference evidence="2 3" key="1">
    <citation type="submission" date="2019-07" db="EMBL/GenBank/DDBJ databases">
        <title>Diversity of Bacteria from Kongsfjorden, Arctic.</title>
        <authorList>
            <person name="Yu Y."/>
        </authorList>
    </citation>
    <scope>NUCLEOTIDE SEQUENCE [LARGE SCALE GENOMIC DNA]</scope>
    <source>
        <strain evidence="2 3">SM1928</strain>
    </source>
</reference>
<gene>
    <name evidence="2" type="ORF">FQP90_13385</name>
</gene>
<evidence type="ECO:0000313" key="2">
    <source>
        <dbReference type="EMBL" id="TVU62042.1"/>
    </source>
</evidence>
<dbReference type="RefSeq" id="WP_144651248.1">
    <property type="nucleotide sequence ID" value="NZ_VNFK01000009.1"/>
</dbReference>
<proteinExistence type="predicted"/>
<keyword evidence="1" id="KW-0812">Transmembrane</keyword>
<name>A0A558GYY4_PAENT</name>
<accession>A0A558GYY4</accession>
<dbReference type="Proteomes" id="UP000316500">
    <property type="component" value="Unassembled WGS sequence"/>
</dbReference>